<comment type="caution">
    <text evidence="1">The sequence shown here is derived from an EMBL/GenBank/DDBJ whole genome shotgun (WGS) entry which is preliminary data.</text>
</comment>
<evidence type="ECO:0000313" key="2">
    <source>
        <dbReference type="Proteomes" id="UP001174909"/>
    </source>
</evidence>
<name>A0AA35T347_GEOBA</name>
<dbReference type="Proteomes" id="UP001174909">
    <property type="component" value="Unassembled WGS sequence"/>
</dbReference>
<sequence>MGCRHSMECDEDDTNPQKKILIRTSSSDSFAPTYTDGRNVWNYTSDNSINHTYKLHLSDTKARIKRVHPSFLTVREDEGGVCSTPYFTTRQENQRRSFPHYHQSFDYDGKDPFFNLSFKTVTDRRNTTCYFTVNMGPSFGGVTTTAEAPPTNTYTFQKLDEDDSQISCSVLQEVVQK</sequence>
<dbReference type="AlphaFoldDB" id="A0AA35T347"/>
<accession>A0AA35T347</accession>
<evidence type="ECO:0000313" key="1">
    <source>
        <dbReference type="EMBL" id="CAI8040113.1"/>
    </source>
</evidence>
<organism evidence="1 2">
    <name type="scientific">Geodia barretti</name>
    <name type="common">Barrett's horny sponge</name>
    <dbReference type="NCBI Taxonomy" id="519541"/>
    <lineage>
        <taxon>Eukaryota</taxon>
        <taxon>Metazoa</taxon>
        <taxon>Porifera</taxon>
        <taxon>Demospongiae</taxon>
        <taxon>Heteroscleromorpha</taxon>
        <taxon>Tetractinellida</taxon>
        <taxon>Astrophorina</taxon>
        <taxon>Geodiidae</taxon>
        <taxon>Geodia</taxon>
    </lineage>
</organism>
<protein>
    <submittedName>
        <fullName evidence="1">Uncharacterized protein</fullName>
    </submittedName>
</protein>
<dbReference type="EMBL" id="CASHTH010003082">
    <property type="protein sequence ID" value="CAI8040113.1"/>
    <property type="molecule type" value="Genomic_DNA"/>
</dbReference>
<reference evidence="1" key="1">
    <citation type="submission" date="2023-03" db="EMBL/GenBank/DDBJ databases">
        <authorList>
            <person name="Steffen K."/>
            <person name="Cardenas P."/>
        </authorList>
    </citation>
    <scope>NUCLEOTIDE SEQUENCE</scope>
</reference>
<proteinExistence type="predicted"/>
<gene>
    <name evidence="1" type="ORF">GBAR_LOCUS22353</name>
</gene>
<keyword evidence="2" id="KW-1185">Reference proteome</keyword>